<protein>
    <submittedName>
        <fullName evidence="1">Uncharacterized protein</fullName>
    </submittedName>
</protein>
<reference evidence="1 2" key="1">
    <citation type="submission" date="2020-08" db="EMBL/GenBank/DDBJ databases">
        <title>Genomic Encyclopedia of Type Strains, Phase IV (KMG-IV): sequencing the most valuable type-strain genomes for metagenomic binning, comparative biology and taxonomic classification.</title>
        <authorList>
            <person name="Goeker M."/>
        </authorList>
    </citation>
    <scope>NUCLEOTIDE SEQUENCE [LARGE SCALE GENOMIC DNA]</scope>
    <source>
        <strain evidence="1 2">DSM 101015</strain>
    </source>
</reference>
<gene>
    <name evidence="1" type="ORF">GGR93_000463</name>
</gene>
<evidence type="ECO:0000313" key="2">
    <source>
        <dbReference type="Proteomes" id="UP000565745"/>
    </source>
</evidence>
<comment type="caution">
    <text evidence="1">The sequence shown here is derived from an EMBL/GenBank/DDBJ whole genome shotgun (WGS) entry which is preliminary data.</text>
</comment>
<name>A0A7W6Q498_9RHOB</name>
<dbReference type="EMBL" id="JACIFU010000001">
    <property type="protein sequence ID" value="MBB4172702.1"/>
    <property type="molecule type" value="Genomic_DNA"/>
</dbReference>
<proteinExistence type="predicted"/>
<sequence length="30" mass="3524">MWIGVVALMIGLMGEFYTRRHASLSWDARR</sequence>
<keyword evidence="2" id="KW-1185">Reference proteome</keyword>
<accession>A0A7W6Q498</accession>
<organism evidence="1 2">
    <name type="scientific">Sulfitobacter noctilucicola</name>
    <dbReference type="NCBI Taxonomy" id="1342301"/>
    <lineage>
        <taxon>Bacteria</taxon>
        <taxon>Pseudomonadati</taxon>
        <taxon>Pseudomonadota</taxon>
        <taxon>Alphaproteobacteria</taxon>
        <taxon>Rhodobacterales</taxon>
        <taxon>Roseobacteraceae</taxon>
        <taxon>Sulfitobacter</taxon>
    </lineage>
</organism>
<dbReference type="AlphaFoldDB" id="A0A7W6Q498"/>
<dbReference type="Proteomes" id="UP000565745">
    <property type="component" value="Unassembled WGS sequence"/>
</dbReference>
<evidence type="ECO:0000313" key="1">
    <source>
        <dbReference type="EMBL" id="MBB4172702.1"/>
    </source>
</evidence>